<feature type="signal peptide" evidence="1">
    <location>
        <begin position="1"/>
        <end position="23"/>
    </location>
</feature>
<dbReference type="PANTHER" id="PTHR24094:SF15">
    <property type="entry name" value="AMP-DEPENDENT SYNTHETASE_LIGASE DOMAIN-CONTAINING PROTEIN-RELATED"/>
    <property type="match status" value="1"/>
</dbReference>
<reference evidence="3" key="1">
    <citation type="submission" date="2021-04" db="EMBL/GenBank/DDBJ databases">
        <title>Pseudonocardia sp. nov., isolated from sandy soil of mangrove forest.</title>
        <authorList>
            <person name="Zan Z."/>
            <person name="Huang R."/>
            <person name="Liu W."/>
        </authorList>
    </citation>
    <scope>NUCLEOTIDE SEQUENCE</scope>
    <source>
        <strain evidence="3">S2-4</strain>
    </source>
</reference>
<evidence type="ECO:0000313" key="3">
    <source>
        <dbReference type="EMBL" id="MCO1656694.1"/>
    </source>
</evidence>
<name>A0ABT1A121_9PSEU</name>
<dbReference type="RefSeq" id="WP_252439675.1">
    <property type="nucleotide sequence ID" value="NZ_JAGSOV010000036.1"/>
</dbReference>
<dbReference type="PROSITE" id="PS51257">
    <property type="entry name" value="PROKAR_LIPOPROTEIN"/>
    <property type="match status" value="1"/>
</dbReference>
<keyword evidence="3" id="KW-0255">Endonuclease</keyword>
<evidence type="ECO:0000313" key="4">
    <source>
        <dbReference type="Proteomes" id="UP001165283"/>
    </source>
</evidence>
<dbReference type="Pfam" id="PF07510">
    <property type="entry name" value="GmrSD_C"/>
    <property type="match status" value="1"/>
</dbReference>
<dbReference type="PANTHER" id="PTHR24094">
    <property type="entry name" value="SECRETED PROTEIN"/>
    <property type="match status" value="1"/>
</dbReference>
<keyword evidence="3" id="KW-0540">Nuclease</keyword>
<comment type="caution">
    <text evidence="3">The sequence shown here is derived from an EMBL/GenBank/DDBJ whole genome shotgun (WGS) entry which is preliminary data.</text>
</comment>
<proteinExistence type="predicted"/>
<protein>
    <submittedName>
        <fullName evidence="3">HNH endonuclease</fullName>
    </submittedName>
</protein>
<dbReference type="EMBL" id="JAGSOV010000036">
    <property type="protein sequence ID" value="MCO1656694.1"/>
    <property type="molecule type" value="Genomic_DNA"/>
</dbReference>
<organism evidence="3 4">
    <name type="scientific">Pseudonocardia humida</name>
    <dbReference type="NCBI Taxonomy" id="2800819"/>
    <lineage>
        <taxon>Bacteria</taxon>
        <taxon>Bacillati</taxon>
        <taxon>Actinomycetota</taxon>
        <taxon>Actinomycetes</taxon>
        <taxon>Pseudonocardiales</taxon>
        <taxon>Pseudonocardiaceae</taxon>
        <taxon>Pseudonocardia</taxon>
    </lineage>
</organism>
<keyword evidence="1" id="KW-0732">Signal</keyword>
<feature type="domain" description="GmrSD restriction endonucleases C-terminal" evidence="2">
    <location>
        <begin position="93"/>
        <end position="232"/>
    </location>
</feature>
<dbReference type="InterPro" id="IPR011089">
    <property type="entry name" value="GmrSD_C"/>
</dbReference>
<evidence type="ECO:0000259" key="2">
    <source>
        <dbReference type="Pfam" id="PF07510"/>
    </source>
</evidence>
<keyword evidence="3" id="KW-0378">Hydrolase</keyword>
<gene>
    <name evidence="3" type="ORF">KDL28_16670</name>
</gene>
<dbReference type="GO" id="GO:0004519">
    <property type="term" value="F:endonuclease activity"/>
    <property type="evidence" value="ECO:0007669"/>
    <property type="project" value="UniProtKB-KW"/>
</dbReference>
<keyword evidence="4" id="KW-1185">Reference proteome</keyword>
<accession>A0ABT1A121</accession>
<sequence>MRGWGRVRAALVACALVVTTAGCGELTDFIDTLPSTTTGAGGSGAPAPTGAAPTGDAATALASLAVKGRAPKTGYDRDRFGSRWADIDRNGCDQRNDVLARDMLDETFKEGTRDCVVLTGRLADPYTGTEIPFTRGQDTSDDVQIDHVVALSDAWQKGAQQLDADTRARLGNDPLNLMATDGPTNQSKGDSDAATWLPPNRRFWCTYVARQVAVKAKYALWVTAAERDAIAGVLGTCPGQPLPTDPPPAVTG</sequence>
<evidence type="ECO:0000256" key="1">
    <source>
        <dbReference type="SAM" id="SignalP"/>
    </source>
</evidence>
<feature type="chain" id="PRO_5047332406" evidence="1">
    <location>
        <begin position="24"/>
        <end position="252"/>
    </location>
</feature>
<dbReference type="Proteomes" id="UP001165283">
    <property type="component" value="Unassembled WGS sequence"/>
</dbReference>